<dbReference type="GO" id="GO:0016810">
    <property type="term" value="F:hydrolase activity, acting on carbon-nitrogen (but not peptide) bonds"/>
    <property type="evidence" value="ECO:0007669"/>
    <property type="project" value="InterPro"/>
</dbReference>
<reference evidence="3 4" key="1">
    <citation type="journal article" date="2019" name="Emerg. Microbes Infect.">
        <title>Comprehensive subspecies identification of 175 nontuberculous mycobacteria species based on 7547 genomic profiles.</title>
        <authorList>
            <person name="Matsumoto Y."/>
            <person name="Kinjo T."/>
            <person name="Motooka D."/>
            <person name="Nabeya D."/>
            <person name="Jung N."/>
            <person name="Uechi K."/>
            <person name="Horii T."/>
            <person name="Iida T."/>
            <person name="Fujita J."/>
            <person name="Nakamura S."/>
        </authorList>
    </citation>
    <scope>NUCLEOTIDE SEQUENCE [LARGE SCALE GENOMIC DNA]</scope>
    <source>
        <strain evidence="3 4">JCM 13392</strain>
    </source>
</reference>
<protein>
    <recommendedName>
        <fullName evidence="2">Amidohydrolase-related domain-containing protein</fullName>
    </recommendedName>
</protein>
<dbReference type="InterPro" id="IPR050287">
    <property type="entry name" value="MTA/SAH_deaminase"/>
</dbReference>
<dbReference type="Proteomes" id="UP000465241">
    <property type="component" value="Unassembled WGS sequence"/>
</dbReference>
<feature type="domain" description="Amidohydrolase-related" evidence="2">
    <location>
        <begin position="5"/>
        <end position="144"/>
    </location>
</feature>
<gene>
    <name evidence="3" type="ORF">MMUR_28600</name>
</gene>
<proteinExistence type="predicted"/>
<dbReference type="Gene3D" id="3.20.20.140">
    <property type="entry name" value="Metal-dependent hydrolases"/>
    <property type="match status" value="1"/>
</dbReference>
<evidence type="ECO:0000313" key="3">
    <source>
        <dbReference type="EMBL" id="GFG58724.1"/>
    </source>
</evidence>
<dbReference type="PANTHER" id="PTHR43794">
    <property type="entry name" value="AMINOHYDROLASE SSNA-RELATED"/>
    <property type="match status" value="1"/>
</dbReference>
<organism evidence="3 4">
    <name type="scientific">Mycolicibacterium murale</name>
    <dbReference type="NCBI Taxonomy" id="182220"/>
    <lineage>
        <taxon>Bacteria</taxon>
        <taxon>Bacillati</taxon>
        <taxon>Actinomycetota</taxon>
        <taxon>Actinomycetes</taxon>
        <taxon>Mycobacteriales</taxon>
        <taxon>Mycobacteriaceae</taxon>
        <taxon>Mycolicibacterium</taxon>
    </lineage>
</organism>
<comment type="caution">
    <text evidence="3">The sequence shown here is derived from an EMBL/GenBank/DDBJ whole genome shotgun (WGS) entry which is preliminary data.</text>
</comment>
<keyword evidence="4" id="KW-1185">Reference proteome</keyword>
<sequence>MALTGTKVSSQPVSNLFLGNGIAPVSDLHDAGVTVALGTDDGDCNNSVNMLADLKFAALLQKGRARNPAVLTAERVLEMATIEGAAAIGMADRIGSVEVGKIADLIVVDMGAAHLHPQQSTASVLVYQANGTEARTTVVDGTVVMRDRVPVWLDAAAERMLIADIDAASARIIAAAGLRTRTDHTWVSTRPI</sequence>
<accession>A0A7I9WM09</accession>
<name>A0A7I9WM09_9MYCO</name>
<dbReference type="PANTHER" id="PTHR43794:SF11">
    <property type="entry name" value="AMIDOHYDROLASE-RELATED DOMAIN-CONTAINING PROTEIN"/>
    <property type="match status" value="1"/>
</dbReference>
<evidence type="ECO:0000259" key="2">
    <source>
        <dbReference type="Pfam" id="PF01979"/>
    </source>
</evidence>
<dbReference type="EMBL" id="BLKT01000003">
    <property type="protein sequence ID" value="GFG58724.1"/>
    <property type="molecule type" value="Genomic_DNA"/>
</dbReference>
<dbReference type="Pfam" id="PF01979">
    <property type="entry name" value="Amidohydro_1"/>
    <property type="match status" value="1"/>
</dbReference>
<dbReference type="InterPro" id="IPR011059">
    <property type="entry name" value="Metal-dep_hydrolase_composite"/>
</dbReference>
<dbReference type="SUPFAM" id="SSF51556">
    <property type="entry name" value="Metallo-dependent hydrolases"/>
    <property type="match status" value="1"/>
</dbReference>
<keyword evidence="1" id="KW-0378">Hydrolase</keyword>
<evidence type="ECO:0000313" key="4">
    <source>
        <dbReference type="Proteomes" id="UP000465241"/>
    </source>
</evidence>
<evidence type="ECO:0000256" key="1">
    <source>
        <dbReference type="ARBA" id="ARBA00022801"/>
    </source>
</evidence>
<dbReference type="InterPro" id="IPR032466">
    <property type="entry name" value="Metal_Hydrolase"/>
</dbReference>
<dbReference type="SUPFAM" id="SSF51338">
    <property type="entry name" value="Composite domain of metallo-dependent hydrolases"/>
    <property type="match status" value="1"/>
</dbReference>
<dbReference type="AlphaFoldDB" id="A0A7I9WM09"/>
<dbReference type="InterPro" id="IPR006680">
    <property type="entry name" value="Amidohydro-rel"/>
</dbReference>
<dbReference type="RefSeq" id="WP_193489474.1">
    <property type="nucleotide sequence ID" value="NZ_BAAAMC010000055.1"/>
</dbReference>